<evidence type="ECO:0008006" key="4">
    <source>
        <dbReference type="Google" id="ProtNLM"/>
    </source>
</evidence>
<gene>
    <name evidence="2" type="ORF">J1836_012215</name>
    <name evidence="1" type="ORF">J1836_16825</name>
</gene>
<reference evidence="2" key="2">
    <citation type="submission" date="2021-04" db="EMBL/GenBank/DDBJ databases">
        <title>Complete Genome and methylome analysis of Thiothrix fructosivorans ATCC 49748.</title>
        <authorList>
            <person name="Fomenkov A."/>
            <person name="Sun L."/>
            <person name="Vincze T."/>
            <person name="Grabovich M.Y."/>
            <person name="Roberts R.J."/>
        </authorList>
    </citation>
    <scope>NUCLEOTIDE SEQUENCE</scope>
    <source>
        <strain evidence="2">ATCC 49748</strain>
    </source>
</reference>
<dbReference type="Proteomes" id="UP000664466">
    <property type="component" value="Unassembled WGS sequence"/>
</dbReference>
<keyword evidence="3" id="KW-1185">Reference proteome</keyword>
<accession>A0A8B0SF44</accession>
<sequence length="66" mass="7407">MCKWFVSRVTDVLIAFALATLLLLYGAFSHPDIFPQRFFDYWTVAAPNAVPAATSQQVSAVMQVQR</sequence>
<evidence type="ECO:0000313" key="1">
    <source>
        <dbReference type="EMBL" id="MBO0614566.1"/>
    </source>
</evidence>
<dbReference type="RefSeq" id="WP_207252284.1">
    <property type="nucleotide sequence ID" value="NZ_JAFMPM010000008.1"/>
</dbReference>
<reference evidence="1 3" key="1">
    <citation type="submission" date="2021-03" db="EMBL/GenBank/DDBJ databases">
        <title>Draft genome and methylome analysis of Thiotrix fructosivoruns ATCC 49748.</title>
        <authorList>
            <person name="Fomenkov A."/>
            <person name="Grabovich M.Y."/>
            <person name="Roberts R.J."/>
        </authorList>
    </citation>
    <scope>NUCLEOTIDE SEQUENCE [LARGE SCALE GENOMIC DNA]</scope>
    <source>
        <strain evidence="1 3">ATCC 49748</strain>
    </source>
</reference>
<proteinExistence type="predicted"/>
<dbReference type="EMBL" id="JAFMPM010000008">
    <property type="protein sequence ID" value="MBO0614566.1"/>
    <property type="molecule type" value="Genomic_DNA"/>
</dbReference>
<evidence type="ECO:0000313" key="2">
    <source>
        <dbReference type="EMBL" id="QTX09395.1"/>
    </source>
</evidence>
<name>A0A8B0SF44_9GAMM</name>
<dbReference type="EMBL" id="CP072748">
    <property type="protein sequence ID" value="QTX09395.1"/>
    <property type="molecule type" value="Genomic_DNA"/>
</dbReference>
<evidence type="ECO:0000313" key="3">
    <source>
        <dbReference type="Proteomes" id="UP000664466"/>
    </source>
</evidence>
<dbReference type="AlphaFoldDB" id="A0A8B0SF44"/>
<protein>
    <recommendedName>
        <fullName evidence="4">ABC transporter permease</fullName>
    </recommendedName>
</protein>
<organism evidence="2">
    <name type="scientific">Thiothrix fructosivorans</name>
    <dbReference type="NCBI Taxonomy" id="111770"/>
    <lineage>
        <taxon>Bacteria</taxon>
        <taxon>Pseudomonadati</taxon>
        <taxon>Pseudomonadota</taxon>
        <taxon>Gammaproteobacteria</taxon>
        <taxon>Thiotrichales</taxon>
        <taxon>Thiotrichaceae</taxon>
        <taxon>Thiothrix</taxon>
    </lineage>
</organism>